<keyword evidence="2" id="KW-1133">Transmembrane helix</keyword>
<feature type="transmembrane region" description="Helical" evidence="2">
    <location>
        <begin position="223"/>
        <end position="244"/>
    </location>
</feature>
<keyword evidence="4" id="KW-1185">Reference proteome</keyword>
<name>A0A368HIH3_9GAMM</name>
<keyword evidence="2" id="KW-0812">Transmembrane</keyword>
<feature type="region of interest" description="Disordered" evidence="1">
    <location>
        <begin position="194"/>
        <end position="214"/>
    </location>
</feature>
<dbReference type="AlphaFoldDB" id="A0A368HIH3"/>
<protein>
    <submittedName>
        <fullName evidence="3">Uncharacterized protein</fullName>
    </submittedName>
</protein>
<evidence type="ECO:0000313" key="3">
    <source>
        <dbReference type="EMBL" id="RCN59181.1"/>
    </source>
</evidence>
<gene>
    <name evidence="3" type="ORF">C4900_05530</name>
</gene>
<reference evidence="3 4" key="1">
    <citation type="submission" date="2018-02" db="EMBL/GenBank/DDBJ databases">
        <title>Insights into the biology of acidophilic members of the Acidiferrobacteraceae family derived from comparative genomic analyses.</title>
        <authorList>
            <person name="Issotta F."/>
            <person name="Thyssen C."/>
            <person name="Mena C."/>
            <person name="Moya A."/>
            <person name="Bellenberg S."/>
            <person name="Sproer C."/>
            <person name="Covarrubias P.C."/>
            <person name="Sand W."/>
            <person name="Quatrini R."/>
            <person name="Vera M."/>
        </authorList>
    </citation>
    <scope>NUCLEOTIDE SEQUENCE [LARGE SCALE GENOMIC DNA]</scope>
    <source>
        <strain evidence="4">m-1</strain>
    </source>
</reference>
<evidence type="ECO:0000313" key="4">
    <source>
        <dbReference type="Proteomes" id="UP000253250"/>
    </source>
</evidence>
<accession>A0A368HIH3</accession>
<dbReference type="RefSeq" id="WP_141689149.1">
    <property type="nucleotide sequence ID" value="NZ_CP080624.1"/>
</dbReference>
<organism evidence="3 4">
    <name type="scientific">Acidiferrobacter thiooxydans</name>
    <dbReference type="NCBI Taxonomy" id="163359"/>
    <lineage>
        <taxon>Bacteria</taxon>
        <taxon>Pseudomonadati</taxon>
        <taxon>Pseudomonadota</taxon>
        <taxon>Gammaproteobacteria</taxon>
        <taxon>Acidiferrobacterales</taxon>
        <taxon>Acidiferrobacteraceae</taxon>
        <taxon>Acidiferrobacter</taxon>
    </lineage>
</organism>
<dbReference type="OrthoDB" id="5886447at2"/>
<proteinExistence type="predicted"/>
<dbReference type="Proteomes" id="UP000253250">
    <property type="component" value="Unassembled WGS sequence"/>
</dbReference>
<dbReference type="EMBL" id="PSYR01000001">
    <property type="protein sequence ID" value="RCN59181.1"/>
    <property type="molecule type" value="Genomic_DNA"/>
</dbReference>
<evidence type="ECO:0000256" key="2">
    <source>
        <dbReference type="SAM" id="Phobius"/>
    </source>
</evidence>
<keyword evidence="2" id="KW-0472">Membrane</keyword>
<sequence length="276" mass="30460">MSVRRTELCWRHLAVAVVVTMLGVGVASAHVVAFFGVPVVGATRARVNAALARAGFKTSAKESEQWFDTYRVNGQPARLQGASRLTVNFTRGGHFAIAQYTFPSFDDTRQVKNIIAMVRYKYGQPADLSGDLAHGPVVARWIEPDGAEVKVWRGASSTTTFLDLEDVAAAKRMRVQYPAAARALGTSLQREAAVAEKDQWQPPTPSDVTTPDSNRPVPMKWEMAIVALFLIPAAGIVFFAHFLARVTRVPPSVKAVFRVTVGRVAQWFRRPAWKRR</sequence>
<comment type="caution">
    <text evidence="3">The sequence shown here is derived from an EMBL/GenBank/DDBJ whole genome shotgun (WGS) entry which is preliminary data.</text>
</comment>
<evidence type="ECO:0000256" key="1">
    <source>
        <dbReference type="SAM" id="MobiDB-lite"/>
    </source>
</evidence>